<name>A0A9D3Z138_DREPO</name>
<reference evidence="1" key="2">
    <citation type="submission" date="2020-11" db="EMBL/GenBank/DDBJ databases">
        <authorList>
            <person name="McCartney M.A."/>
            <person name="Auch B."/>
            <person name="Kono T."/>
            <person name="Mallez S."/>
            <person name="Becker A."/>
            <person name="Gohl D.M."/>
            <person name="Silverstein K.A.T."/>
            <person name="Koren S."/>
            <person name="Bechman K.B."/>
            <person name="Herman A."/>
            <person name="Abrahante J.E."/>
            <person name="Garbe J."/>
        </authorList>
    </citation>
    <scope>NUCLEOTIDE SEQUENCE</scope>
    <source>
        <strain evidence="1">Duluth1</strain>
        <tissue evidence="1">Whole animal</tissue>
    </source>
</reference>
<accession>A0A9D3Z138</accession>
<dbReference type="EMBL" id="JAIWYP010000014">
    <property type="protein sequence ID" value="KAH3709957.1"/>
    <property type="molecule type" value="Genomic_DNA"/>
</dbReference>
<reference evidence="1" key="1">
    <citation type="journal article" date="2019" name="bioRxiv">
        <title>The Genome of the Zebra Mussel, Dreissena polymorpha: A Resource for Invasive Species Research.</title>
        <authorList>
            <person name="McCartney M.A."/>
            <person name="Auch B."/>
            <person name="Kono T."/>
            <person name="Mallez S."/>
            <person name="Zhang Y."/>
            <person name="Obille A."/>
            <person name="Becker A."/>
            <person name="Abrahante J.E."/>
            <person name="Garbe J."/>
            <person name="Badalamenti J.P."/>
            <person name="Herman A."/>
            <person name="Mangelson H."/>
            <person name="Liachko I."/>
            <person name="Sullivan S."/>
            <person name="Sone E.D."/>
            <person name="Koren S."/>
            <person name="Silverstein K.A.T."/>
            <person name="Beckman K.B."/>
            <person name="Gohl D.M."/>
        </authorList>
    </citation>
    <scope>NUCLEOTIDE SEQUENCE</scope>
    <source>
        <strain evidence="1">Duluth1</strain>
        <tissue evidence="1">Whole animal</tissue>
    </source>
</reference>
<sequence length="191" mass="21399">MLNPIEPAPNKGIIGVYEQITGLLPVQGTTNVHGIIQYYVSWNVNGGAYTSEHLVPDFVKQTFCTSLNFNDGETYTFNIRSIDIVGNTYNESRTVFIDRSHPHINNVWLEKDGYKGLFVHNTTDLSKMQMTFEALDPHSGLKFIHWIFGTSDTSTELLRGNIAVGRMTNVSQSETNIPINLHAFVSLGFSK</sequence>
<dbReference type="AlphaFoldDB" id="A0A9D3Z138"/>
<proteinExistence type="predicted"/>
<comment type="caution">
    <text evidence="1">The sequence shown here is derived from an EMBL/GenBank/DDBJ whole genome shotgun (WGS) entry which is preliminary data.</text>
</comment>
<organism evidence="1 2">
    <name type="scientific">Dreissena polymorpha</name>
    <name type="common">Zebra mussel</name>
    <name type="synonym">Mytilus polymorpha</name>
    <dbReference type="NCBI Taxonomy" id="45954"/>
    <lineage>
        <taxon>Eukaryota</taxon>
        <taxon>Metazoa</taxon>
        <taxon>Spiralia</taxon>
        <taxon>Lophotrochozoa</taxon>
        <taxon>Mollusca</taxon>
        <taxon>Bivalvia</taxon>
        <taxon>Autobranchia</taxon>
        <taxon>Heteroconchia</taxon>
        <taxon>Euheterodonta</taxon>
        <taxon>Imparidentia</taxon>
        <taxon>Neoheterodontei</taxon>
        <taxon>Myida</taxon>
        <taxon>Dreissenoidea</taxon>
        <taxon>Dreissenidae</taxon>
        <taxon>Dreissena</taxon>
    </lineage>
</organism>
<keyword evidence="2" id="KW-1185">Reference proteome</keyword>
<evidence type="ECO:0000313" key="1">
    <source>
        <dbReference type="EMBL" id="KAH3709957.1"/>
    </source>
</evidence>
<protein>
    <recommendedName>
        <fullName evidence="3">Fibronectin type-III domain-containing protein</fullName>
    </recommendedName>
</protein>
<dbReference type="Proteomes" id="UP000828390">
    <property type="component" value="Unassembled WGS sequence"/>
</dbReference>
<evidence type="ECO:0000313" key="2">
    <source>
        <dbReference type="Proteomes" id="UP000828390"/>
    </source>
</evidence>
<gene>
    <name evidence="1" type="ORF">DPMN_069423</name>
</gene>
<evidence type="ECO:0008006" key="3">
    <source>
        <dbReference type="Google" id="ProtNLM"/>
    </source>
</evidence>